<protein>
    <recommendedName>
        <fullName evidence="6">Thioredoxin domain-containing protein</fullName>
    </recommendedName>
</protein>
<dbReference type="InterPro" id="IPR013766">
    <property type="entry name" value="Thioredoxin_domain"/>
</dbReference>
<proteinExistence type="predicted"/>
<dbReference type="NCBIfam" id="TIGR01068">
    <property type="entry name" value="thioredoxin"/>
    <property type="match status" value="1"/>
</dbReference>
<keyword evidence="9" id="KW-1185">Reference proteome</keyword>
<keyword evidence="1" id="KW-0813">Transport</keyword>
<evidence type="ECO:0000256" key="4">
    <source>
        <dbReference type="ARBA" id="ARBA00023157"/>
    </source>
</evidence>
<dbReference type="InterPro" id="IPR036249">
    <property type="entry name" value="Thioredoxin-like_sf"/>
</dbReference>
<evidence type="ECO:0000313" key="7">
    <source>
        <dbReference type="EMBL" id="CAH9094338.1"/>
    </source>
</evidence>
<keyword evidence="2" id="KW-0809">Transit peptide</keyword>
<dbReference type="PRINTS" id="PR00421">
    <property type="entry name" value="THIOREDOXIN"/>
</dbReference>
<name>A0AAV0D6U2_9ASTE</name>
<dbReference type="EMBL" id="CAMAPF010001125">
    <property type="protein sequence ID" value="CAH9147244.1"/>
    <property type="molecule type" value="Genomic_DNA"/>
</dbReference>
<dbReference type="PANTHER" id="PTHR45663">
    <property type="entry name" value="GEO12009P1"/>
    <property type="match status" value="1"/>
</dbReference>
<keyword evidence="5" id="KW-0676">Redox-active center</keyword>
<dbReference type="PANTHER" id="PTHR45663:SF15">
    <property type="entry name" value="THIOREDOXIN Y1, CHLOROPLASTIC"/>
    <property type="match status" value="1"/>
</dbReference>
<evidence type="ECO:0000256" key="1">
    <source>
        <dbReference type="ARBA" id="ARBA00022448"/>
    </source>
</evidence>
<keyword evidence="4" id="KW-1015">Disulfide bond</keyword>
<dbReference type="GO" id="GO:0008047">
    <property type="term" value="F:enzyme activator activity"/>
    <property type="evidence" value="ECO:0007669"/>
    <property type="project" value="UniProtKB-ARBA"/>
</dbReference>
<evidence type="ECO:0000256" key="5">
    <source>
        <dbReference type="ARBA" id="ARBA00023284"/>
    </source>
</evidence>
<feature type="domain" description="Thioredoxin" evidence="6">
    <location>
        <begin position="79"/>
        <end position="198"/>
    </location>
</feature>
<dbReference type="EMBL" id="CAMAPF010000081">
    <property type="protein sequence ID" value="CAH9094338.1"/>
    <property type="molecule type" value="Genomic_DNA"/>
</dbReference>
<dbReference type="FunFam" id="3.40.30.10:FF:000001">
    <property type="entry name" value="Thioredoxin"/>
    <property type="match status" value="1"/>
</dbReference>
<comment type="caution">
    <text evidence="7">The sequence shown here is derived from an EMBL/GenBank/DDBJ whole genome shotgun (WGS) entry which is preliminary data.</text>
</comment>
<gene>
    <name evidence="7" type="ORF">CEPIT_LOCUS12845</name>
    <name evidence="8" type="ORF">CEPIT_LOCUS43591</name>
</gene>
<organism evidence="7 9">
    <name type="scientific">Cuscuta epithymum</name>
    <dbReference type="NCBI Taxonomy" id="186058"/>
    <lineage>
        <taxon>Eukaryota</taxon>
        <taxon>Viridiplantae</taxon>
        <taxon>Streptophyta</taxon>
        <taxon>Embryophyta</taxon>
        <taxon>Tracheophyta</taxon>
        <taxon>Spermatophyta</taxon>
        <taxon>Magnoliopsida</taxon>
        <taxon>eudicotyledons</taxon>
        <taxon>Gunneridae</taxon>
        <taxon>Pentapetalae</taxon>
        <taxon>asterids</taxon>
        <taxon>lamiids</taxon>
        <taxon>Solanales</taxon>
        <taxon>Convolvulaceae</taxon>
        <taxon>Cuscuteae</taxon>
        <taxon>Cuscuta</taxon>
        <taxon>Cuscuta subgen. Cuscuta</taxon>
    </lineage>
</organism>
<dbReference type="Gene3D" id="3.40.30.10">
    <property type="entry name" value="Glutaredoxin"/>
    <property type="match status" value="1"/>
</dbReference>
<dbReference type="GO" id="GO:0015035">
    <property type="term" value="F:protein-disulfide reductase activity"/>
    <property type="evidence" value="ECO:0007669"/>
    <property type="project" value="InterPro"/>
</dbReference>
<evidence type="ECO:0000313" key="9">
    <source>
        <dbReference type="Proteomes" id="UP001152523"/>
    </source>
</evidence>
<keyword evidence="3" id="KW-0249">Electron transport</keyword>
<dbReference type="Proteomes" id="UP001152523">
    <property type="component" value="Unassembled WGS sequence"/>
</dbReference>
<evidence type="ECO:0000259" key="6">
    <source>
        <dbReference type="PROSITE" id="PS51352"/>
    </source>
</evidence>
<dbReference type="PROSITE" id="PS51352">
    <property type="entry name" value="THIOREDOXIN_2"/>
    <property type="match status" value="1"/>
</dbReference>
<dbReference type="SUPFAM" id="SSF52833">
    <property type="entry name" value="Thioredoxin-like"/>
    <property type="match status" value="1"/>
</dbReference>
<dbReference type="InterPro" id="IPR017937">
    <property type="entry name" value="Thioredoxin_CS"/>
</dbReference>
<reference evidence="7" key="1">
    <citation type="submission" date="2022-07" db="EMBL/GenBank/DDBJ databases">
        <authorList>
            <person name="Macas J."/>
            <person name="Novak P."/>
            <person name="Neumann P."/>
        </authorList>
    </citation>
    <scope>NUCLEOTIDE SEQUENCE</scope>
</reference>
<dbReference type="CDD" id="cd02947">
    <property type="entry name" value="TRX_family"/>
    <property type="match status" value="1"/>
</dbReference>
<dbReference type="PROSITE" id="PS00194">
    <property type="entry name" value="THIOREDOXIN_1"/>
    <property type="match status" value="1"/>
</dbReference>
<evidence type="ECO:0000256" key="2">
    <source>
        <dbReference type="ARBA" id="ARBA00022946"/>
    </source>
</evidence>
<sequence length="200" mass="21965">MTKILAITAAELRLPTAITAVEEMAISAKAALICSFNTNDRSAAAPRTPSSPPKFSHLSSFQLLTCPGELRGMRIGIHSYEAKPRPRTIAPVEAKKQIFSSFDDLLEECDKAVLVDFYATWCGPCQFMIPILNEVGNAMKDKINVVKIDTEKYPSIADKYKIQALPTFILFKDGKPCLRFEGALSADILIERIEGALKAA</sequence>
<dbReference type="GO" id="GO:0005737">
    <property type="term" value="C:cytoplasm"/>
    <property type="evidence" value="ECO:0007669"/>
    <property type="project" value="TreeGrafter"/>
</dbReference>
<accession>A0AAV0D6U2</accession>
<dbReference type="Pfam" id="PF00085">
    <property type="entry name" value="Thioredoxin"/>
    <property type="match status" value="1"/>
</dbReference>
<dbReference type="AlphaFoldDB" id="A0AAV0D6U2"/>
<evidence type="ECO:0000256" key="3">
    <source>
        <dbReference type="ARBA" id="ARBA00022982"/>
    </source>
</evidence>
<evidence type="ECO:0000313" key="8">
    <source>
        <dbReference type="EMBL" id="CAH9147244.1"/>
    </source>
</evidence>
<dbReference type="InterPro" id="IPR005746">
    <property type="entry name" value="Thioredoxin"/>
</dbReference>